<sequence>MMSDTAALPVILIDDEHHIRMAAGQTLELDGYEVTTLEQAEPALGLIGTDWPGVVVTDINLPGMDGLELMRQVRAIDADLPVILITGHGDISMAVSAIRDGAYDFIEKPFASELLLDVVRRALDKRSLTLENRRLRDELDAQSAPGPRIIGNTPPIVALRQLSRSVADMPADILIQAETGCGKDLLARYLHEHGKRREHNFVAINCGAVPENLIESELFGHEAGAFTDAKTQRIGKFEHANGGTLFLDEIESMPMALQIKLLRVLEERAIERLGSNDVIPLDLRVIAATKVDLKQEAAAGRFREDLYYRLNVVRLDIPPLRKRREDIPLLFQHFALIASSQYGREIPQLSAERMHSLMTHDWPGNVRELRNLAERYVLLGESCTFDFDNRPITLAESTDGMTLSEQVERFEKMLIHTELGRHGGSIKDTLASLGLPRKTLYDKMKKYGLDKNDYKQ</sequence>
<organism evidence="9 10">
    <name type="scientific">Marinobacterium maritimum</name>
    <dbReference type="NCBI Taxonomy" id="500162"/>
    <lineage>
        <taxon>Bacteria</taxon>
        <taxon>Pseudomonadati</taxon>
        <taxon>Pseudomonadota</taxon>
        <taxon>Gammaproteobacteria</taxon>
        <taxon>Oceanospirillales</taxon>
        <taxon>Oceanospirillaceae</taxon>
        <taxon>Marinobacterium</taxon>
    </lineage>
</organism>
<dbReference type="InterPro" id="IPR009057">
    <property type="entry name" value="Homeodomain-like_sf"/>
</dbReference>
<dbReference type="PANTHER" id="PTHR32071:SF57">
    <property type="entry name" value="C4-DICARBOXYLATE TRANSPORT TRANSCRIPTIONAL REGULATORY PROTEIN DCTD"/>
    <property type="match status" value="1"/>
</dbReference>
<comment type="caution">
    <text evidence="9">The sequence shown here is derived from an EMBL/GenBank/DDBJ whole genome shotgun (WGS) entry which is preliminary data.</text>
</comment>
<evidence type="ECO:0000256" key="1">
    <source>
        <dbReference type="ARBA" id="ARBA00022741"/>
    </source>
</evidence>
<keyword evidence="10" id="KW-1185">Reference proteome</keyword>
<dbReference type="PROSITE" id="PS50110">
    <property type="entry name" value="RESPONSE_REGULATORY"/>
    <property type="match status" value="1"/>
</dbReference>
<evidence type="ECO:0000256" key="4">
    <source>
        <dbReference type="ARBA" id="ARBA00023125"/>
    </source>
</evidence>
<name>A0ABN1I9M8_9GAMM</name>
<dbReference type="Pfam" id="PF00158">
    <property type="entry name" value="Sigma54_activat"/>
    <property type="match status" value="1"/>
</dbReference>
<dbReference type="PROSITE" id="PS00676">
    <property type="entry name" value="SIGMA54_INTERACT_2"/>
    <property type="match status" value="1"/>
</dbReference>
<dbReference type="SUPFAM" id="SSF52172">
    <property type="entry name" value="CheY-like"/>
    <property type="match status" value="1"/>
</dbReference>
<protein>
    <submittedName>
        <fullName evidence="9">Sigma-54 dependent transcriptional regulator</fullName>
    </submittedName>
</protein>
<dbReference type="InterPro" id="IPR027417">
    <property type="entry name" value="P-loop_NTPase"/>
</dbReference>
<dbReference type="CDD" id="cd00009">
    <property type="entry name" value="AAA"/>
    <property type="match status" value="1"/>
</dbReference>
<dbReference type="InterPro" id="IPR003593">
    <property type="entry name" value="AAA+_ATPase"/>
</dbReference>
<evidence type="ECO:0000313" key="10">
    <source>
        <dbReference type="Proteomes" id="UP001499915"/>
    </source>
</evidence>
<evidence type="ECO:0000256" key="6">
    <source>
        <dbReference type="PROSITE-ProRule" id="PRU00169"/>
    </source>
</evidence>
<dbReference type="InterPro" id="IPR002197">
    <property type="entry name" value="HTH_Fis"/>
</dbReference>
<keyword evidence="5" id="KW-0804">Transcription</keyword>
<dbReference type="PROSITE" id="PS50045">
    <property type="entry name" value="SIGMA54_INTERACT_4"/>
    <property type="match status" value="1"/>
</dbReference>
<keyword evidence="3" id="KW-0805">Transcription regulation</keyword>
<dbReference type="PROSITE" id="PS00688">
    <property type="entry name" value="SIGMA54_INTERACT_3"/>
    <property type="match status" value="1"/>
</dbReference>
<evidence type="ECO:0000256" key="2">
    <source>
        <dbReference type="ARBA" id="ARBA00022840"/>
    </source>
</evidence>
<proteinExistence type="predicted"/>
<dbReference type="Gene3D" id="1.10.10.60">
    <property type="entry name" value="Homeodomain-like"/>
    <property type="match status" value="1"/>
</dbReference>
<dbReference type="Pfam" id="PF00072">
    <property type="entry name" value="Response_reg"/>
    <property type="match status" value="1"/>
</dbReference>
<accession>A0ABN1I9M8</accession>
<dbReference type="SUPFAM" id="SSF52540">
    <property type="entry name" value="P-loop containing nucleoside triphosphate hydrolases"/>
    <property type="match status" value="1"/>
</dbReference>
<dbReference type="SMART" id="SM00382">
    <property type="entry name" value="AAA"/>
    <property type="match status" value="1"/>
</dbReference>
<dbReference type="Gene3D" id="3.40.50.2300">
    <property type="match status" value="1"/>
</dbReference>
<keyword evidence="4" id="KW-0238">DNA-binding</keyword>
<dbReference type="Gene3D" id="3.40.50.300">
    <property type="entry name" value="P-loop containing nucleotide triphosphate hydrolases"/>
    <property type="match status" value="1"/>
</dbReference>
<dbReference type="PANTHER" id="PTHR32071">
    <property type="entry name" value="TRANSCRIPTIONAL REGULATORY PROTEIN"/>
    <property type="match status" value="1"/>
</dbReference>
<evidence type="ECO:0000256" key="5">
    <source>
        <dbReference type="ARBA" id="ARBA00023163"/>
    </source>
</evidence>
<keyword evidence="1" id="KW-0547">Nucleotide-binding</keyword>
<feature type="domain" description="Sigma-54 factor interaction" evidence="7">
    <location>
        <begin position="149"/>
        <end position="378"/>
    </location>
</feature>
<dbReference type="InterPro" id="IPR058031">
    <property type="entry name" value="AAA_lid_NorR"/>
</dbReference>
<feature type="domain" description="Response regulatory" evidence="8">
    <location>
        <begin position="9"/>
        <end position="123"/>
    </location>
</feature>
<reference evidence="9 10" key="1">
    <citation type="journal article" date="2019" name="Int. J. Syst. Evol. Microbiol.">
        <title>The Global Catalogue of Microorganisms (GCM) 10K type strain sequencing project: providing services to taxonomists for standard genome sequencing and annotation.</title>
        <authorList>
            <consortium name="The Broad Institute Genomics Platform"/>
            <consortium name="The Broad Institute Genome Sequencing Center for Infectious Disease"/>
            <person name="Wu L."/>
            <person name="Ma J."/>
        </authorList>
    </citation>
    <scope>NUCLEOTIDE SEQUENCE [LARGE SCALE GENOMIC DNA]</scope>
    <source>
        <strain evidence="9 10">JCM 15134</strain>
    </source>
</reference>
<dbReference type="InterPro" id="IPR001789">
    <property type="entry name" value="Sig_transdc_resp-reg_receiver"/>
</dbReference>
<dbReference type="CDD" id="cd17549">
    <property type="entry name" value="REC_DctD-like"/>
    <property type="match status" value="1"/>
</dbReference>
<keyword evidence="6" id="KW-0597">Phosphoprotein</keyword>
<evidence type="ECO:0000313" key="9">
    <source>
        <dbReference type="EMBL" id="GAA0699788.1"/>
    </source>
</evidence>
<evidence type="ECO:0000259" key="7">
    <source>
        <dbReference type="PROSITE" id="PS50045"/>
    </source>
</evidence>
<dbReference type="SUPFAM" id="SSF46689">
    <property type="entry name" value="Homeodomain-like"/>
    <property type="match status" value="1"/>
</dbReference>
<keyword evidence="2" id="KW-0067">ATP-binding</keyword>
<dbReference type="SMART" id="SM00448">
    <property type="entry name" value="REC"/>
    <property type="match status" value="1"/>
</dbReference>
<dbReference type="InterPro" id="IPR011006">
    <property type="entry name" value="CheY-like_superfamily"/>
</dbReference>
<dbReference type="Gene3D" id="1.10.8.60">
    <property type="match status" value="1"/>
</dbReference>
<evidence type="ECO:0000259" key="8">
    <source>
        <dbReference type="PROSITE" id="PS50110"/>
    </source>
</evidence>
<feature type="modified residue" description="4-aspartylphosphate" evidence="6">
    <location>
        <position position="58"/>
    </location>
</feature>
<evidence type="ECO:0000256" key="3">
    <source>
        <dbReference type="ARBA" id="ARBA00023015"/>
    </source>
</evidence>
<gene>
    <name evidence="9" type="ORF">GCM10009104_30800</name>
</gene>
<dbReference type="Pfam" id="PF25601">
    <property type="entry name" value="AAA_lid_14"/>
    <property type="match status" value="1"/>
</dbReference>
<dbReference type="InterPro" id="IPR025944">
    <property type="entry name" value="Sigma_54_int_dom_CS"/>
</dbReference>
<dbReference type="EMBL" id="BAAAET010000004">
    <property type="protein sequence ID" value="GAA0699788.1"/>
    <property type="molecule type" value="Genomic_DNA"/>
</dbReference>
<dbReference type="Proteomes" id="UP001499915">
    <property type="component" value="Unassembled WGS sequence"/>
</dbReference>
<dbReference type="Pfam" id="PF02954">
    <property type="entry name" value="HTH_8"/>
    <property type="match status" value="1"/>
</dbReference>
<dbReference type="InterPro" id="IPR002078">
    <property type="entry name" value="Sigma_54_int"/>
</dbReference>
<dbReference type="InterPro" id="IPR025943">
    <property type="entry name" value="Sigma_54_int_dom_ATP-bd_2"/>
</dbReference>